<feature type="non-terminal residue" evidence="1">
    <location>
        <position position="55"/>
    </location>
</feature>
<proteinExistence type="predicted"/>
<feature type="non-terminal residue" evidence="1">
    <location>
        <position position="1"/>
    </location>
</feature>
<dbReference type="EMBL" id="HQ268792">
    <property type="protein sequence ID" value="AEQ37328.1"/>
    <property type="molecule type" value="Genomic_RNA"/>
</dbReference>
<evidence type="ECO:0000313" key="1">
    <source>
        <dbReference type="EMBL" id="AEQ37328.1"/>
    </source>
</evidence>
<reference evidence="1" key="1">
    <citation type="submission" date="2010-09" db="EMBL/GenBank/DDBJ databases">
        <title>Existence of multiple enteric viral agents in outbreaks of gastroenteritis in Mumbai, India.</title>
        <authorList>
            <person name="Chitambar S.D."/>
            <person name="Gopal Krishna V."/>
            <person name="Tatte V.S."/>
            <person name="Arora R.S."/>
            <person name="Ranshing S.S."/>
        </authorList>
    </citation>
    <scope>NUCLEOTIDE SEQUENCE</scope>
    <source>
        <strain evidence="1">M-854</strain>
    </source>
</reference>
<gene>
    <name evidence="1" type="primary">S</name>
</gene>
<protein>
    <submittedName>
        <fullName evidence="1">Capsid protein</fullName>
    </submittedName>
</protein>
<organism evidence="1">
    <name type="scientific">Mamastrovirus 1</name>
    <dbReference type="NCBI Taxonomy" id="1239565"/>
    <lineage>
        <taxon>Viruses</taxon>
        <taxon>Riboviria</taxon>
        <taxon>Orthornavirae</taxon>
        <taxon>Pisuviricota</taxon>
        <taxon>Stelpaviricetes</taxon>
        <taxon>Stellavirales</taxon>
        <taxon>Astroviridae</taxon>
        <taxon>Mamastrovirus</taxon>
        <taxon>Mamastrovirus hominis</taxon>
    </lineage>
</organism>
<accession>K4EP37</accession>
<name>K4EP37_9VIRU</name>
<sequence>VSQDQNLQFVKQPPQHLEQLDQIPQEQQKLRRASSLIQFWLRTLLGVLSLAQCRR</sequence>